<evidence type="ECO:0000256" key="13">
    <source>
        <dbReference type="PIRNR" id="PIRNR001365"/>
    </source>
</evidence>
<evidence type="ECO:0000256" key="15">
    <source>
        <dbReference type="PIRSR" id="PIRSR001365-2"/>
    </source>
</evidence>
<comment type="function">
    <text evidence="1">Catalyzes the condensation of (S)-aspartate-beta-semialdehyde [(S)-ASA] and pyruvate to 4-hydroxy-tetrahydrodipicolinate (HTPA).</text>
</comment>
<keyword evidence="5" id="KW-0963">Cytoplasm</keyword>
<dbReference type="Proteomes" id="UP000078224">
    <property type="component" value="Unassembled WGS sequence"/>
</dbReference>
<dbReference type="AlphaFoldDB" id="A0A1B7K2Q2"/>
<evidence type="ECO:0000256" key="1">
    <source>
        <dbReference type="ARBA" id="ARBA00003294"/>
    </source>
</evidence>
<feature type="active site" description="Proton donor/acceptor" evidence="14">
    <location>
        <position position="134"/>
    </location>
</feature>
<comment type="pathway">
    <text evidence="2">Amino-acid biosynthesis; L-lysine biosynthesis via DAP pathway; (S)-tetrahydrodipicolinate from L-aspartate: step 3/4.</text>
</comment>
<reference evidence="16 17" key="1">
    <citation type="submission" date="2016-04" db="EMBL/GenBank/DDBJ databases">
        <title>ATOL: Assembling a taxonomically balanced genome-scale reconstruction of the evolutionary history of the Enterobacteriaceae.</title>
        <authorList>
            <person name="Plunkett G.III."/>
            <person name="Neeno-Eckwall E.C."/>
            <person name="Glasner J.D."/>
            <person name="Perna N.T."/>
        </authorList>
    </citation>
    <scope>NUCLEOTIDE SEQUENCE [LARGE SCALE GENOMIC DNA]</scope>
    <source>
        <strain evidence="16 17">ATCC 35613</strain>
    </source>
</reference>
<evidence type="ECO:0000256" key="14">
    <source>
        <dbReference type="PIRSR" id="PIRSR001365-1"/>
    </source>
</evidence>
<name>A0A1B7K2Q2_9GAMM</name>
<dbReference type="GO" id="GO:0008840">
    <property type="term" value="F:4-hydroxy-tetrahydrodipicolinate synthase activity"/>
    <property type="evidence" value="ECO:0007669"/>
    <property type="project" value="UniProtKB-UniRule"/>
</dbReference>
<feature type="binding site" evidence="15">
    <location>
        <position position="204"/>
    </location>
    <ligand>
        <name>pyruvate</name>
        <dbReference type="ChEBI" id="CHEBI:15361"/>
    </ligand>
</feature>
<dbReference type="EC" id="4.3.3.7" evidence="4 12"/>
<evidence type="ECO:0000313" key="17">
    <source>
        <dbReference type="Proteomes" id="UP000078224"/>
    </source>
</evidence>
<evidence type="ECO:0000256" key="10">
    <source>
        <dbReference type="ARBA" id="ARBA00023270"/>
    </source>
</evidence>
<dbReference type="GO" id="GO:0019877">
    <property type="term" value="P:diaminopimelate biosynthetic process"/>
    <property type="evidence" value="ECO:0007669"/>
    <property type="project" value="UniProtKB-KW"/>
</dbReference>
<dbReference type="EMBL" id="LXEW01000010">
    <property type="protein sequence ID" value="OAT54429.1"/>
    <property type="molecule type" value="Genomic_DNA"/>
</dbReference>
<dbReference type="RefSeq" id="WP_068907292.1">
    <property type="nucleotide sequence ID" value="NZ_LXEW01000010.1"/>
</dbReference>
<dbReference type="CDD" id="cd00408">
    <property type="entry name" value="DHDPS-like"/>
    <property type="match status" value="1"/>
</dbReference>
<evidence type="ECO:0000256" key="2">
    <source>
        <dbReference type="ARBA" id="ARBA00005120"/>
    </source>
</evidence>
<feature type="binding site" evidence="15">
    <location>
        <position position="46"/>
    </location>
    <ligand>
        <name>pyruvate</name>
        <dbReference type="ChEBI" id="CHEBI:15361"/>
    </ligand>
</feature>
<gene>
    <name evidence="16" type="ORF">M998_0420</name>
</gene>
<dbReference type="Gene3D" id="3.20.20.70">
    <property type="entry name" value="Aldolase class I"/>
    <property type="match status" value="1"/>
</dbReference>
<comment type="caution">
    <text evidence="16">The sequence shown here is derived from an EMBL/GenBank/DDBJ whole genome shotgun (WGS) entry which is preliminary data.</text>
</comment>
<accession>A0A1B7K2Q2</accession>
<dbReference type="InterPro" id="IPR005263">
    <property type="entry name" value="DapA"/>
</dbReference>
<proteinExistence type="inferred from homology"/>
<evidence type="ECO:0000256" key="4">
    <source>
        <dbReference type="ARBA" id="ARBA00012086"/>
    </source>
</evidence>
<dbReference type="OrthoDB" id="199953at2"/>
<protein>
    <recommendedName>
        <fullName evidence="4 12">4-hydroxy-tetrahydrodipicolinate synthase</fullName>
        <ecNumber evidence="4 12">4.3.3.7</ecNumber>
    </recommendedName>
</protein>
<evidence type="ECO:0000313" key="16">
    <source>
        <dbReference type="EMBL" id="OAT54429.1"/>
    </source>
</evidence>
<keyword evidence="9 13" id="KW-0456">Lyase</keyword>
<evidence type="ECO:0000256" key="12">
    <source>
        <dbReference type="NCBIfam" id="TIGR00674"/>
    </source>
</evidence>
<dbReference type="Pfam" id="PF00701">
    <property type="entry name" value="DHDPS"/>
    <property type="match status" value="1"/>
</dbReference>
<dbReference type="SMART" id="SM01130">
    <property type="entry name" value="DHDPS"/>
    <property type="match status" value="1"/>
</dbReference>
<evidence type="ECO:0000256" key="8">
    <source>
        <dbReference type="ARBA" id="ARBA00023154"/>
    </source>
</evidence>
<evidence type="ECO:0000256" key="7">
    <source>
        <dbReference type="ARBA" id="ARBA00022915"/>
    </source>
</evidence>
<dbReference type="SUPFAM" id="SSF51569">
    <property type="entry name" value="Aldolase"/>
    <property type="match status" value="1"/>
</dbReference>
<comment type="similarity">
    <text evidence="3 13">Belongs to the DapA family.</text>
</comment>
<dbReference type="PANTHER" id="PTHR12128:SF66">
    <property type="entry name" value="4-HYDROXY-2-OXOGLUTARATE ALDOLASE, MITOCHONDRIAL"/>
    <property type="match status" value="1"/>
</dbReference>
<keyword evidence="8" id="KW-0457">Lysine biosynthesis</keyword>
<dbReference type="UniPathway" id="UPA00034">
    <property type="reaction ID" value="UER00017"/>
</dbReference>
<dbReference type="GO" id="GO:0005829">
    <property type="term" value="C:cytosol"/>
    <property type="evidence" value="ECO:0007669"/>
    <property type="project" value="TreeGrafter"/>
</dbReference>
<keyword evidence="17" id="KW-1185">Reference proteome</keyword>
<dbReference type="PATRIC" id="fig|1354272.4.peg.433"/>
<keyword evidence="7" id="KW-0220">Diaminopimelate biosynthesis</keyword>
<evidence type="ECO:0000256" key="5">
    <source>
        <dbReference type="ARBA" id="ARBA00022490"/>
    </source>
</evidence>
<dbReference type="PANTHER" id="PTHR12128">
    <property type="entry name" value="DIHYDRODIPICOLINATE SYNTHASE"/>
    <property type="match status" value="1"/>
</dbReference>
<keyword evidence="10" id="KW-0704">Schiff base</keyword>
<evidence type="ECO:0000256" key="9">
    <source>
        <dbReference type="ARBA" id="ARBA00023239"/>
    </source>
</evidence>
<sequence>MNFHGILVPIVTPFHNDLSLNIIALADLTEKLIDKGVTGLVVCGTTGEYYALSEDERKTVLTTVSKIAKGRVTLIAGINDLSTEGAIKRAEQAKALGYEGLMLSPPAYSLPDQQGVYAHYEKVASATDLPIIMYNFPARIGIEIEYETVVKLAKIKNIVAIKESSGDFSRALHLLQTPFDDFEVICGCDDQPLDFFFWGTKSWIAGAGNVFPAEQVAIFNATQQEDWGKAKQIMNEIYPAIYSMESGNYNQKAKAGCLKGTFNVGPVRLPLSNMAEQERNAFLSLIKP</sequence>
<organism evidence="16 17">
    <name type="scientific">Providencia heimbachae ATCC 35613</name>
    <dbReference type="NCBI Taxonomy" id="1354272"/>
    <lineage>
        <taxon>Bacteria</taxon>
        <taxon>Pseudomonadati</taxon>
        <taxon>Pseudomonadota</taxon>
        <taxon>Gammaproteobacteria</taxon>
        <taxon>Enterobacterales</taxon>
        <taxon>Morganellaceae</taxon>
        <taxon>Providencia</taxon>
    </lineage>
</organism>
<dbReference type="PRINTS" id="PR00146">
    <property type="entry name" value="DHPICSNTHASE"/>
</dbReference>
<evidence type="ECO:0000256" key="3">
    <source>
        <dbReference type="ARBA" id="ARBA00007592"/>
    </source>
</evidence>
<evidence type="ECO:0000256" key="6">
    <source>
        <dbReference type="ARBA" id="ARBA00022605"/>
    </source>
</evidence>
<keyword evidence="6" id="KW-0028">Amino-acid biosynthesis</keyword>
<feature type="active site" description="Schiff-base intermediate with substrate" evidence="14">
    <location>
        <position position="162"/>
    </location>
</feature>
<dbReference type="InterPro" id="IPR002220">
    <property type="entry name" value="DapA-like"/>
</dbReference>
<comment type="catalytic activity">
    <reaction evidence="11">
        <text>L-aspartate 4-semialdehyde + pyruvate = (2S,4S)-4-hydroxy-2,3,4,5-tetrahydrodipicolinate + H2O + H(+)</text>
        <dbReference type="Rhea" id="RHEA:34171"/>
        <dbReference type="ChEBI" id="CHEBI:15361"/>
        <dbReference type="ChEBI" id="CHEBI:15377"/>
        <dbReference type="ChEBI" id="CHEBI:15378"/>
        <dbReference type="ChEBI" id="CHEBI:67139"/>
        <dbReference type="ChEBI" id="CHEBI:537519"/>
        <dbReference type="EC" id="4.3.3.7"/>
    </reaction>
</comment>
<dbReference type="NCBIfam" id="TIGR00674">
    <property type="entry name" value="dapA"/>
    <property type="match status" value="1"/>
</dbReference>
<dbReference type="InterPro" id="IPR013785">
    <property type="entry name" value="Aldolase_TIM"/>
</dbReference>
<dbReference type="PIRSF" id="PIRSF001365">
    <property type="entry name" value="DHDPS"/>
    <property type="match status" value="1"/>
</dbReference>
<evidence type="ECO:0000256" key="11">
    <source>
        <dbReference type="ARBA" id="ARBA00047836"/>
    </source>
</evidence>
<dbReference type="GO" id="GO:0009089">
    <property type="term" value="P:lysine biosynthetic process via diaminopimelate"/>
    <property type="evidence" value="ECO:0007669"/>
    <property type="project" value="UniProtKB-UniRule"/>
</dbReference>